<comment type="caution">
    <text evidence="1">The sequence shown here is derived from an EMBL/GenBank/DDBJ whole genome shotgun (WGS) entry which is preliminary data.</text>
</comment>
<evidence type="ECO:0008006" key="3">
    <source>
        <dbReference type="Google" id="ProtNLM"/>
    </source>
</evidence>
<keyword evidence="2" id="KW-1185">Reference proteome</keyword>
<evidence type="ECO:0000313" key="2">
    <source>
        <dbReference type="Proteomes" id="UP000805614"/>
    </source>
</evidence>
<name>A0ABR7LYI8_9ACTN</name>
<gene>
    <name evidence="1" type="ORF">HKK74_31195</name>
</gene>
<sequence>MGDAFRHVGDGELRRGDWRPIACTAISGEEFAVRFGVEFVENDGRWDAPGPVAYAAVELAAGEQFMLEHHLDHSTLQVVIHGLPDPDRRAQLARFTDALGLPHTDLQLALDDDGWFDPRTGEHVPDKPWPCRVRFPDYFAEYAAMIESKGWFADLVVETPDGRTYRPVFYDPVRLSQVVTDELDRGARLFREPNLVVIPRVTEVHTLGAISQLSSDDFTGLLPEPTT</sequence>
<dbReference type="Proteomes" id="UP000805614">
    <property type="component" value="Unassembled WGS sequence"/>
</dbReference>
<dbReference type="EMBL" id="JABVEC010000033">
    <property type="protein sequence ID" value="MBC6469924.1"/>
    <property type="molecule type" value="Genomic_DNA"/>
</dbReference>
<dbReference type="RefSeq" id="WP_187246971.1">
    <property type="nucleotide sequence ID" value="NZ_BAAAOK010000004.1"/>
</dbReference>
<protein>
    <recommendedName>
        <fullName evidence="3">DUF317 domain-containing protein</fullName>
    </recommendedName>
</protein>
<organism evidence="1 2">
    <name type="scientific">Actinomadura alba</name>
    <dbReference type="NCBI Taxonomy" id="406431"/>
    <lineage>
        <taxon>Bacteria</taxon>
        <taxon>Bacillati</taxon>
        <taxon>Actinomycetota</taxon>
        <taxon>Actinomycetes</taxon>
        <taxon>Streptosporangiales</taxon>
        <taxon>Thermomonosporaceae</taxon>
        <taxon>Actinomadura</taxon>
    </lineage>
</organism>
<reference evidence="1 2" key="1">
    <citation type="submission" date="2020-06" db="EMBL/GenBank/DDBJ databases">
        <title>Actinomadura xiongansis sp. nov., isolated from soil of Baiyangdian.</title>
        <authorList>
            <person name="Zhang X."/>
        </authorList>
    </citation>
    <scope>NUCLEOTIDE SEQUENCE [LARGE SCALE GENOMIC DNA]</scope>
    <source>
        <strain evidence="1 2">HBUM206468</strain>
    </source>
</reference>
<proteinExistence type="predicted"/>
<evidence type="ECO:0000313" key="1">
    <source>
        <dbReference type="EMBL" id="MBC6469924.1"/>
    </source>
</evidence>
<accession>A0ABR7LYI8</accession>